<accession>A0A1H0TXK1</accession>
<reference evidence="2" key="1">
    <citation type="submission" date="2016-10" db="EMBL/GenBank/DDBJ databases">
        <authorList>
            <person name="Varghese N."/>
            <person name="Submissions S."/>
        </authorList>
    </citation>
    <scope>NUCLEOTIDE SEQUENCE [LARGE SCALE GENOMIC DNA]</scope>
    <source>
        <strain evidence="2">IBRC-M 10655</strain>
    </source>
</reference>
<dbReference type="RefSeq" id="WP_091381241.1">
    <property type="nucleotide sequence ID" value="NZ_FNDV01000010.1"/>
</dbReference>
<dbReference type="OrthoDB" id="3627899at2"/>
<protein>
    <submittedName>
        <fullName evidence="1">Uncharacterized protein</fullName>
    </submittedName>
</protein>
<dbReference type="Proteomes" id="UP000199651">
    <property type="component" value="Unassembled WGS sequence"/>
</dbReference>
<keyword evidence="2" id="KW-1185">Reference proteome</keyword>
<dbReference type="STRING" id="504798.SAMN05421871_110248"/>
<evidence type="ECO:0000313" key="1">
    <source>
        <dbReference type="EMBL" id="SDP58485.1"/>
    </source>
</evidence>
<proteinExistence type="predicted"/>
<name>A0A1H0TXK1_9PSEU</name>
<dbReference type="NCBIfam" id="NF041510">
    <property type="entry name" value="AMED_5909_fam"/>
    <property type="match status" value="1"/>
</dbReference>
<organism evidence="1 2">
    <name type="scientific">Actinokineospora alba</name>
    <dbReference type="NCBI Taxonomy" id="504798"/>
    <lineage>
        <taxon>Bacteria</taxon>
        <taxon>Bacillati</taxon>
        <taxon>Actinomycetota</taxon>
        <taxon>Actinomycetes</taxon>
        <taxon>Pseudonocardiales</taxon>
        <taxon>Pseudonocardiaceae</taxon>
        <taxon>Actinokineospora</taxon>
    </lineage>
</organism>
<evidence type="ECO:0000313" key="2">
    <source>
        <dbReference type="Proteomes" id="UP000199651"/>
    </source>
</evidence>
<gene>
    <name evidence="1" type="ORF">SAMN05192558_110248</name>
</gene>
<dbReference type="EMBL" id="FNJB01000010">
    <property type="protein sequence ID" value="SDP58485.1"/>
    <property type="molecule type" value="Genomic_DNA"/>
</dbReference>
<dbReference type="InterPro" id="IPR048152">
    <property type="entry name" value="AMED_5909-like"/>
</dbReference>
<sequence length="83" mass="9499">MPRPTSPKTLSQTHELVMSFRPAYTAPPADWKAFREKAARLYTEIADIDRHHHHEAMAWASSEREKAAEIGRAMREARAVEAK</sequence>
<dbReference type="AlphaFoldDB" id="A0A1H0TXK1"/>